<dbReference type="Proteomes" id="UP001619887">
    <property type="component" value="Unassembled WGS sequence"/>
</dbReference>
<dbReference type="InterPro" id="IPR036513">
    <property type="entry name" value="STAS_dom_sf"/>
</dbReference>
<dbReference type="Pfam" id="PF01740">
    <property type="entry name" value="STAS"/>
    <property type="match status" value="1"/>
</dbReference>
<evidence type="ECO:0000313" key="2">
    <source>
        <dbReference type="EMBL" id="KAL3048589.1"/>
    </source>
</evidence>
<dbReference type="InterPro" id="IPR002645">
    <property type="entry name" value="STAS_dom"/>
</dbReference>
<dbReference type="CDD" id="cd07042">
    <property type="entry name" value="STAS_SulP_like_sulfate_transporter"/>
    <property type="match status" value="1"/>
</dbReference>
<reference evidence="2 3" key="1">
    <citation type="journal article" date="2022" name="G3 (Bethesda)">
        <title>Evaluating Illumina-, Nanopore-, and PacBio-based genome assembly strategies with the bald notothen, Trematomus borchgrevinki.</title>
        <authorList>
            <person name="Rayamajhi N."/>
            <person name="Cheng C.C."/>
            <person name="Catchen J.M."/>
        </authorList>
    </citation>
    <scope>NUCLEOTIDE SEQUENCE [LARGE SCALE GENOMIC DNA]</scope>
    <source>
        <strain evidence="2">AGRC-2024</strain>
    </source>
</reference>
<comment type="caution">
    <text evidence="2">The sequence shown here is derived from an EMBL/GenBank/DDBJ whole genome shotgun (WGS) entry which is preliminary data.</text>
</comment>
<protein>
    <recommendedName>
        <fullName evidence="1">STAS domain-containing protein</fullName>
    </recommendedName>
</protein>
<proteinExistence type="predicted"/>
<organism evidence="2 3">
    <name type="scientific">Pagothenia borchgrevinki</name>
    <name type="common">Bald rockcod</name>
    <name type="synonym">Trematomus borchgrevinki</name>
    <dbReference type="NCBI Taxonomy" id="8213"/>
    <lineage>
        <taxon>Eukaryota</taxon>
        <taxon>Metazoa</taxon>
        <taxon>Chordata</taxon>
        <taxon>Craniata</taxon>
        <taxon>Vertebrata</taxon>
        <taxon>Euteleostomi</taxon>
        <taxon>Actinopterygii</taxon>
        <taxon>Neopterygii</taxon>
        <taxon>Teleostei</taxon>
        <taxon>Neoteleostei</taxon>
        <taxon>Acanthomorphata</taxon>
        <taxon>Eupercaria</taxon>
        <taxon>Perciformes</taxon>
        <taxon>Notothenioidei</taxon>
        <taxon>Nototheniidae</taxon>
        <taxon>Pagothenia</taxon>
    </lineage>
</organism>
<feature type="domain" description="STAS" evidence="1">
    <location>
        <begin position="1"/>
        <end position="110"/>
    </location>
</feature>
<evidence type="ECO:0000259" key="1">
    <source>
        <dbReference type="PROSITE" id="PS50801"/>
    </source>
</evidence>
<dbReference type="SUPFAM" id="SSF52091">
    <property type="entry name" value="SpoIIaa-like"/>
    <property type="match status" value="1"/>
</dbReference>
<dbReference type="EMBL" id="JBIYXZ010002083">
    <property type="protein sequence ID" value="KAL3048589.1"/>
    <property type="molecule type" value="Genomic_DNA"/>
</dbReference>
<gene>
    <name evidence="2" type="ORF">OYC64_007191</name>
</gene>
<name>A0ABD2G3K5_PAGBO</name>
<keyword evidence="3" id="KW-1185">Reference proteome</keyword>
<dbReference type="PANTHER" id="PTHR11814">
    <property type="entry name" value="SULFATE TRANSPORTER"/>
    <property type="match status" value="1"/>
</dbReference>
<sequence length="128" mass="14445">MNVEDSDRPSDLNDPPIRVNWNAELPANISVPTVDLHSLILDFSAVSFLDISAMKGLRTALKEFVRVDVDVYIVSCDAYILEKLHSCLFFDEEILTSMFFPTLHDAVLHVLEKHQEDKGGTVIKDTKL</sequence>
<dbReference type="Gene3D" id="3.30.750.24">
    <property type="entry name" value="STAS domain"/>
    <property type="match status" value="1"/>
</dbReference>
<dbReference type="PROSITE" id="PS50801">
    <property type="entry name" value="STAS"/>
    <property type="match status" value="1"/>
</dbReference>
<dbReference type="AlphaFoldDB" id="A0ABD2G3K5"/>
<evidence type="ECO:0000313" key="3">
    <source>
        <dbReference type="Proteomes" id="UP001619887"/>
    </source>
</evidence>
<reference evidence="2 3" key="2">
    <citation type="journal article" date="2024" name="G3 (Bethesda)">
        <title>The genome of the cryopelagic Antarctic bald notothen, Trematomus borchgrevinki.</title>
        <authorList>
            <person name="Rayamajhi N."/>
            <person name="Rivera-Colon A.G."/>
            <person name="Minhas B.F."/>
            <person name="Cheng C.C."/>
            <person name="Catchen J.M."/>
        </authorList>
    </citation>
    <scope>NUCLEOTIDE SEQUENCE [LARGE SCALE GENOMIC DNA]</scope>
    <source>
        <strain evidence="2">AGRC-2024</strain>
    </source>
</reference>
<accession>A0ABD2G3K5</accession>
<dbReference type="InterPro" id="IPR001902">
    <property type="entry name" value="SLC26A/SulP_fam"/>
</dbReference>